<dbReference type="STRING" id="215250.A0A316YXF4"/>
<protein>
    <recommendedName>
        <fullName evidence="1">Dipeptidase</fullName>
        <ecNumber evidence="1">3.4.13.19</ecNumber>
    </recommendedName>
</protein>
<dbReference type="SUPFAM" id="SSF51556">
    <property type="entry name" value="Metallo-dependent hydrolases"/>
    <property type="match status" value="1"/>
</dbReference>
<dbReference type="GeneID" id="37046614"/>
<dbReference type="InParanoid" id="A0A316YXF4"/>
<keyword evidence="1" id="KW-0479">Metal-binding</keyword>
<dbReference type="InterPro" id="IPR032466">
    <property type="entry name" value="Metal_Hydrolase"/>
</dbReference>
<accession>A0A316YXF4</accession>
<dbReference type="PANTHER" id="PTHR10443:SF12">
    <property type="entry name" value="DIPEPTIDASE"/>
    <property type="match status" value="1"/>
</dbReference>
<feature type="region of interest" description="Disordered" evidence="2">
    <location>
        <begin position="380"/>
        <end position="407"/>
    </location>
</feature>
<dbReference type="GO" id="GO:0070573">
    <property type="term" value="F:metallodipeptidase activity"/>
    <property type="evidence" value="ECO:0007669"/>
    <property type="project" value="InterPro"/>
</dbReference>
<evidence type="ECO:0000313" key="3">
    <source>
        <dbReference type="EMBL" id="PWN93871.1"/>
    </source>
</evidence>
<dbReference type="CDD" id="cd01301">
    <property type="entry name" value="rDP_like"/>
    <property type="match status" value="1"/>
</dbReference>
<name>A0A316YXF4_9BASI</name>
<keyword evidence="1" id="KW-0732">Signal</keyword>
<organism evidence="3 4">
    <name type="scientific">Acaromyces ingoldii</name>
    <dbReference type="NCBI Taxonomy" id="215250"/>
    <lineage>
        <taxon>Eukaryota</taxon>
        <taxon>Fungi</taxon>
        <taxon>Dikarya</taxon>
        <taxon>Basidiomycota</taxon>
        <taxon>Ustilaginomycotina</taxon>
        <taxon>Exobasidiomycetes</taxon>
        <taxon>Exobasidiales</taxon>
        <taxon>Cryptobasidiaceae</taxon>
        <taxon>Acaromyces</taxon>
    </lineage>
</organism>
<dbReference type="EMBL" id="KZ819634">
    <property type="protein sequence ID" value="PWN93871.1"/>
    <property type="molecule type" value="Genomic_DNA"/>
</dbReference>
<reference evidence="3" key="1">
    <citation type="journal article" date="2018" name="Mol. Biol. Evol.">
        <title>Broad Genomic Sampling Reveals a Smut Pathogenic Ancestry of the Fungal Clade Ustilaginomycotina.</title>
        <authorList>
            <person name="Kijpornyongpan T."/>
            <person name="Mondo S.J."/>
            <person name="Barry K."/>
            <person name="Sandor L."/>
            <person name="Lee J."/>
            <person name="Lipzen A."/>
            <person name="Pangilinan J."/>
            <person name="LaButti K."/>
            <person name="Hainaut M."/>
            <person name="Henrissat B."/>
            <person name="Grigoriev I.V."/>
            <person name="Spatafora J.W."/>
            <person name="Aime M.C."/>
        </authorList>
    </citation>
    <scope>NUCLEOTIDE SEQUENCE [LARGE SCALE GENOMIC DNA]</scope>
    <source>
        <strain evidence="3">MCA 4198</strain>
    </source>
</reference>
<keyword evidence="1" id="KW-0378">Hydrolase</keyword>
<dbReference type="Gene3D" id="3.20.20.140">
    <property type="entry name" value="Metal-dependent hydrolases"/>
    <property type="match status" value="1"/>
</dbReference>
<dbReference type="GO" id="GO:0006508">
    <property type="term" value="P:proteolysis"/>
    <property type="evidence" value="ECO:0007669"/>
    <property type="project" value="UniProtKB-KW"/>
</dbReference>
<dbReference type="InterPro" id="IPR008257">
    <property type="entry name" value="Pept_M19"/>
</dbReference>
<keyword evidence="1" id="KW-0482">Metalloprotease</keyword>
<dbReference type="PROSITE" id="PS51365">
    <property type="entry name" value="RENAL_DIPEPTIDASE_2"/>
    <property type="match status" value="1"/>
</dbReference>
<dbReference type="Proteomes" id="UP000245768">
    <property type="component" value="Unassembled WGS sequence"/>
</dbReference>
<feature type="signal peptide" evidence="1">
    <location>
        <begin position="1"/>
        <end position="32"/>
    </location>
</feature>
<keyword evidence="1" id="KW-0645">Protease</keyword>
<dbReference type="GO" id="GO:0046872">
    <property type="term" value="F:metal ion binding"/>
    <property type="evidence" value="ECO:0007669"/>
    <property type="project" value="UniProtKB-UniRule"/>
</dbReference>
<dbReference type="Pfam" id="PF01244">
    <property type="entry name" value="Peptidase_M19"/>
    <property type="match status" value="1"/>
</dbReference>
<dbReference type="AlphaFoldDB" id="A0A316YXF4"/>
<dbReference type="PANTHER" id="PTHR10443">
    <property type="entry name" value="MICROSOMAL DIPEPTIDASE"/>
    <property type="match status" value="1"/>
</dbReference>
<dbReference type="RefSeq" id="XP_025381069.1">
    <property type="nucleotide sequence ID" value="XM_025524698.1"/>
</dbReference>
<feature type="chain" id="PRO_5016192856" description="Dipeptidase" evidence="1">
    <location>
        <begin position="33"/>
        <end position="407"/>
    </location>
</feature>
<keyword evidence="1" id="KW-0224">Dipeptidase</keyword>
<comment type="similarity">
    <text evidence="1">Belongs to the metallo-dependent hydrolases superfamily. Peptidase M19 family.</text>
</comment>
<keyword evidence="1" id="KW-0862">Zinc</keyword>
<evidence type="ECO:0000313" key="4">
    <source>
        <dbReference type="Proteomes" id="UP000245768"/>
    </source>
</evidence>
<evidence type="ECO:0000256" key="1">
    <source>
        <dbReference type="RuleBase" id="RU341113"/>
    </source>
</evidence>
<dbReference type="OrthoDB" id="445695at2759"/>
<dbReference type="EC" id="3.4.13.19" evidence="1"/>
<keyword evidence="4" id="KW-1185">Reference proteome</keyword>
<comment type="cofactor">
    <cofactor evidence="1">
        <name>Zn(2+)</name>
        <dbReference type="ChEBI" id="CHEBI:29105"/>
    </cofactor>
</comment>
<gene>
    <name evidence="3" type="ORF">FA10DRAFT_299210</name>
</gene>
<comment type="catalytic activity">
    <reaction evidence="1">
        <text>an L-aminoacyl-L-amino acid + H2O = 2 an L-alpha-amino acid</text>
        <dbReference type="Rhea" id="RHEA:48940"/>
        <dbReference type="ChEBI" id="CHEBI:15377"/>
        <dbReference type="ChEBI" id="CHEBI:59869"/>
        <dbReference type="ChEBI" id="CHEBI:77460"/>
        <dbReference type="EC" id="3.4.13.19"/>
    </reaction>
</comment>
<evidence type="ECO:0000256" key="2">
    <source>
        <dbReference type="SAM" id="MobiDB-lite"/>
    </source>
</evidence>
<proteinExistence type="inferred from homology"/>
<sequence length="407" mass="44108">MLAFQLAAKVGLALRSLLVPLLLEASPEAVLSKHPLIDLHVDLPIVLRILYSNNLSKVNYSGTLPGAVDLDRLRRGKSAGFFSIAFVECKSDGGDGFLSPTDSVRDTLEQIDLTRRLPDYFAQDVALATTPASVRSNFASDKISHLIGIEGAHSLGNSLASLRLYHELGVRYLTLTHTCHNAFADSAGSTTNETSAPLHGGLSAYGLRLIDEMNRLGMIVDLSHTSDDTARQALARSEAPVIFSHSGARSIYNHIRNVPDDILTSISEGKGQYEAVVGIPFLPDFVGSAPDQTVARVADHVEHVAALAGRSRVAIGSDFDGFLPPGIEGLDDVSKYRNLFAELAKRGWSENELAGLASGNFLRVFQKVLDVSERLQKKRKKLPDMKPWSNRTDLGKIPRASTFNVGN</sequence>